<proteinExistence type="predicted"/>
<evidence type="ECO:0000313" key="1">
    <source>
        <dbReference type="EMBL" id="GAH64072.1"/>
    </source>
</evidence>
<name>X1H3U3_9ZZZZ</name>
<comment type="caution">
    <text evidence="1">The sequence shown here is derived from an EMBL/GenBank/DDBJ whole genome shotgun (WGS) entry which is preliminary data.</text>
</comment>
<feature type="non-terminal residue" evidence="1">
    <location>
        <position position="1"/>
    </location>
</feature>
<reference evidence="1" key="1">
    <citation type="journal article" date="2014" name="Front. Microbiol.">
        <title>High frequency of phylogenetically diverse reductive dehalogenase-homologous genes in deep subseafloor sedimentary metagenomes.</title>
        <authorList>
            <person name="Kawai M."/>
            <person name="Futagami T."/>
            <person name="Toyoda A."/>
            <person name="Takaki Y."/>
            <person name="Nishi S."/>
            <person name="Hori S."/>
            <person name="Arai W."/>
            <person name="Tsubouchi T."/>
            <person name="Morono Y."/>
            <person name="Uchiyama I."/>
            <person name="Ito T."/>
            <person name="Fujiyama A."/>
            <person name="Inagaki F."/>
            <person name="Takami H."/>
        </authorList>
    </citation>
    <scope>NUCLEOTIDE SEQUENCE</scope>
    <source>
        <strain evidence="1">Expedition CK06-06</strain>
    </source>
</reference>
<gene>
    <name evidence="1" type="ORF">S03H2_48392</name>
</gene>
<dbReference type="EMBL" id="BARU01030506">
    <property type="protein sequence ID" value="GAH64072.1"/>
    <property type="molecule type" value="Genomic_DNA"/>
</dbReference>
<dbReference type="AlphaFoldDB" id="X1H3U3"/>
<sequence>PINPHTECGHKFMICFPHNYPYPQCRLEIKQIFKPWYRLLLWEQIWEGHLFHYQLAMLDRNELSNLGLIWESRILSVTGDRIELEVTDERTLSIRGYDNYIIIPSGTLFCGKKMNSTLIESSSSHLVLQIETDQTGLAGEALLLPLQPDASPPIMQEPPIYLKQQTQEALLRLQNSGVIKPESARTKSIIQLLEGIFGMKRLRRGSQ</sequence>
<organism evidence="1">
    <name type="scientific">marine sediment metagenome</name>
    <dbReference type="NCBI Taxonomy" id="412755"/>
    <lineage>
        <taxon>unclassified sequences</taxon>
        <taxon>metagenomes</taxon>
        <taxon>ecological metagenomes</taxon>
    </lineage>
</organism>
<accession>X1H3U3</accession>
<protein>
    <submittedName>
        <fullName evidence="1">Uncharacterized protein</fullName>
    </submittedName>
</protein>